<comment type="caution">
    <text evidence="4">The sequence shown here is derived from an EMBL/GenBank/DDBJ whole genome shotgun (WGS) entry which is preliminary data.</text>
</comment>
<feature type="compositionally biased region" description="Basic and acidic residues" evidence="2">
    <location>
        <begin position="27"/>
        <end position="39"/>
    </location>
</feature>
<dbReference type="AlphaFoldDB" id="X6N2Z4"/>
<evidence type="ECO:0000256" key="1">
    <source>
        <dbReference type="SAM" id="Coils"/>
    </source>
</evidence>
<name>X6N2Z4_RETFI</name>
<protein>
    <submittedName>
        <fullName evidence="4">Thioredoxin family protein</fullName>
    </submittedName>
</protein>
<dbReference type="EMBL" id="ASPP01012915">
    <property type="protein sequence ID" value="ETO20114.1"/>
    <property type="molecule type" value="Genomic_DNA"/>
</dbReference>
<proteinExistence type="predicted"/>
<dbReference type="Proteomes" id="UP000023152">
    <property type="component" value="Unassembled WGS sequence"/>
</dbReference>
<accession>X6N2Z4</accession>
<keyword evidence="3" id="KW-0472">Membrane</keyword>
<feature type="region of interest" description="Disordered" evidence="2">
    <location>
        <begin position="21"/>
        <end position="51"/>
    </location>
</feature>
<feature type="transmembrane region" description="Helical" evidence="3">
    <location>
        <begin position="176"/>
        <end position="194"/>
    </location>
</feature>
<keyword evidence="3" id="KW-0812">Transmembrane</keyword>
<keyword evidence="5" id="KW-1185">Reference proteome</keyword>
<organism evidence="4 5">
    <name type="scientific">Reticulomyxa filosa</name>
    <dbReference type="NCBI Taxonomy" id="46433"/>
    <lineage>
        <taxon>Eukaryota</taxon>
        <taxon>Sar</taxon>
        <taxon>Rhizaria</taxon>
        <taxon>Retaria</taxon>
        <taxon>Foraminifera</taxon>
        <taxon>Monothalamids</taxon>
        <taxon>Reticulomyxidae</taxon>
        <taxon>Reticulomyxa</taxon>
    </lineage>
</organism>
<evidence type="ECO:0000313" key="4">
    <source>
        <dbReference type="EMBL" id="ETO20114.1"/>
    </source>
</evidence>
<keyword evidence="1" id="KW-0175">Coiled coil</keyword>
<evidence type="ECO:0000313" key="5">
    <source>
        <dbReference type="Proteomes" id="UP000023152"/>
    </source>
</evidence>
<gene>
    <name evidence="4" type="ORF">RFI_17101</name>
</gene>
<sequence length="195" mass="22717">MATHTKQSSITPLFEFFGATTPLSEPIQEKGDAKVKRESQSGGQQDPLKNEDVNYEEYKEIEIEIREMKILLKNAREKVAHLEQNVKSAKDDRFKSENRLIKQLQEEQNKILSAIAAVKESKYRLARSAGVEMDRLRSIIRVLQEQIKCIKSGILRHDEISPLTVTNYMQYNSNAIHLQLFIITFFFFYLFVYIQ</sequence>
<feature type="coiled-coil region" evidence="1">
    <location>
        <begin position="58"/>
        <end position="121"/>
    </location>
</feature>
<keyword evidence="3" id="KW-1133">Transmembrane helix</keyword>
<reference evidence="4 5" key="1">
    <citation type="journal article" date="2013" name="Curr. Biol.">
        <title>The Genome of the Foraminiferan Reticulomyxa filosa.</title>
        <authorList>
            <person name="Glockner G."/>
            <person name="Hulsmann N."/>
            <person name="Schleicher M."/>
            <person name="Noegel A.A."/>
            <person name="Eichinger L."/>
            <person name="Gallinger C."/>
            <person name="Pawlowski J."/>
            <person name="Sierra R."/>
            <person name="Euteneuer U."/>
            <person name="Pillet L."/>
            <person name="Moustafa A."/>
            <person name="Platzer M."/>
            <person name="Groth M."/>
            <person name="Szafranski K."/>
            <person name="Schliwa M."/>
        </authorList>
    </citation>
    <scope>NUCLEOTIDE SEQUENCE [LARGE SCALE GENOMIC DNA]</scope>
</reference>
<evidence type="ECO:0000256" key="3">
    <source>
        <dbReference type="SAM" id="Phobius"/>
    </source>
</evidence>
<evidence type="ECO:0000256" key="2">
    <source>
        <dbReference type="SAM" id="MobiDB-lite"/>
    </source>
</evidence>